<dbReference type="GeneID" id="24106241"/>
<keyword evidence="3" id="KW-1185">Reference proteome</keyword>
<dbReference type="EMBL" id="DF238775">
    <property type="protein sequence ID" value="GAC93375.1"/>
    <property type="molecule type" value="Genomic_DNA"/>
</dbReference>
<reference evidence="3" key="1">
    <citation type="journal article" date="2013" name="Genome Announc.">
        <title>Draft genome sequence of the basidiomycetous yeast-like fungus Pseudozyma hubeiensis SY62, which produces an abundant amount of the biosurfactant mannosylerythritol lipids.</title>
        <authorList>
            <person name="Konishi M."/>
            <person name="Hatada Y."/>
            <person name="Horiuchi J."/>
        </authorList>
    </citation>
    <scope>NUCLEOTIDE SEQUENCE [LARGE SCALE GENOMIC DNA]</scope>
    <source>
        <strain evidence="3">SY62</strain>
    </source>
</reference>
<dbReference type="OrthoDB" id="2545226at2759"/>
<sequence>MSAATASKAAPAAASVAASAAPRVLYRGPPGMKRALYYFIGTVFTGAGCYQGFLLTQHLSWPIFTRDPEKTKLAPPMLRYAAGTAVAVTGGGLGLFFFWTPSRLATRVTLYPALSQIGIRTAARPFRAFLPPSMRSKRSAPLNDQDLCERFHPLDALYRRDRTSAVEIEQFAQGRGRRVASAKSGTRQKVPSSILLGEDVTFGYQLEAAPTPLFETKAKNLYTQYWSRFKLSLRGETDWSPVAGGHALTQTETSAKAQLDPKDPWFMDRSNFDRLFPVRDFGTNK</sequence>
<evidence type="ECO:0000313" key="2">
    <source>
        <dbReference type="EMBL" id="GAC93375.1"/>
    </source>
</evidence>
<protein>
    <recommendedName>
        <fullName evidence="4">Transmembrane protein</fullName>
    </recommendedName>
</protein>
<keyword evidence="1" id="KW-1133">Transmembrane helix</keyword>
<evidence type="ECO:0000313" key="3">
    <source>
        <dbReference type="Proteomes" id="UP000014071"/>
    </source>
</evidence>
<dbReference type="AlphaFoldDB" id="R9P5L8"/>
<dbReference type="RefSeq" id="XP_012186962.1">
    <property type="nucleotide sequence ID" value="XM_012331572.1"/>
</dbReference>
<organism evidence="2 3">
    <name type="scientific">Pseudozyma hubeiensis (strain SY62)</name>
    <name type="common">Yeast</name>
    <dbReference type="NCBI Taxonomy" id="1305764"/>
    <lineage>
        <taxon>Eukaryota</taxon>
        <taxon>Fungi</taxon>
        <taxon>Dikarya</taxon>
        <taxon>Basidiomycota</taxon>
        <taxon>Ustilaginomycotina</taxon>
        <taxon>Ustilaginomycetes</taxon>
        <taxon>Ustilaginales</taxon>
        <taxon>Ustilaginaceae</taxon>
        <taxon>Pseudozyma</taxon>
    </lineage>
</organism>
<keyword evidence="1" id="KW-0812">Transmembrane</keyword>
<name>R9P5L8_PSEHS</name>
<keyword evidence="1" id="KW-0472">Membrane</keyword>
<evidence type="ECO:0008006" key="4">
    <source>
        <dbReference type="Google" id="ProtNLM"/>
    </source>
</evidence>
<dbReference type="Proteomes" id="UP000014071">
    <property type="component" value="Unassembled WGS sequence"/>
</dbReference>
<proteinExistence type="predicted"/>
<feature type="transmembrane region" description="Helical" evidence="1">
    <location>
        <begin position="77"/>
        <end position="99"/>
    </location>
</feature>
<feature type="transmembrane region" description="Helical" evidence="1">
    <location>
        <begin position="36"/>
        <end position="56"/>
    </location>
</feature>
<accession>R9P5L8</accession>
<dbReference type="HOGENOM" id="CLU_063733_0_0_1"/>
<evidence type="ECO:0000256" key="1">
    <source>
        <dbReference type="SAM" id="Phobius"/>
    </source>
</evidence>
<gene>
    <name evidence="2" type="ORF">PHSY_000940</name>
</gene>
<dbReference type="eggNOG" id="ENOG502TD7P">
    <property type="taxonomic scope" value="Eukaryota"/>
</dbReference>